<name>A0A1M5DIW9_9BACT</name>
<dbReference type="Pfam" id="PF01551">
    <property type="entry name" value="Peptidase_M23"/>
    <property type="match status" value="1"/>
</dbReference>
<dbReference type="EMBL" id="FQUU01000015">
    <property type="protein sequence ID" value="SHF66866.1"/>
    <property type="molecule type" value="Genomic_DNA"/>
</dbReference>
<reference evidence="3 4" key="1">
    <citation type="submission" date="2016-11" db="EMBL/GenBank/DDBJ databases">
        <authorList>
            <person name="Jaros S."/>
            <person name="Januszkiewicz K."/>
            <person name="Wedrychowicz H."/>
        </authorList>
    </citation>
    <scope>NUCLEOTIDE SEQUENCE [LARGE SCALE GENOMIC DNA]</scope>
    <source>
        <strain evidence="3 4">DSM 18119</strain>
    </source>
</reference>
<evidence type="ECO:0000259" key="2">
    <source>
        <dbReference type="Pfam" id="PF01551"/>
    </source>
</evidence>
<dbReference type="STRING" id="1121884.SAMN02745131_03244"/>
<feature type="chain" id="PRO_5012070158" evidence="1">
    <location>
        <begin position="22"/>
        <end position="563"/>
    </location>
</feature>
<evidence type="ECO:0000313" key="4">
    <source>
        <dbReference type="Proteomes" id="UP000184048"/>
    </source>
</evidence>
<keyword evidence="1" id="KW-0732">Signal</keyword>
<organism evidence="3 4">
    <name type="scientific">Flavisolibacter ginsengisoli DSM 18119</name>
    <dbReference type="NCBI Taxonomy" id="1121884"/>
    <lineage>
        <taxon>Bacteria</taxon>
        <taxon>Pseudomonadati</taxon>
        <taxon>Bacteroidota</taxon>
        <taxon>Chitinophagia</taxon>
        <taxon>Chitinophagales</taxon>
        <taxon>Chitinophagaceae</taxon>
        <taxon>Flavisolibacter</taxon>
    </lineage>
</organism>
<dbReference type="AlphaFoldDB" id="A0A1M5DIW9"/>
<dbReference type="GO" id="GO:0004222">
    <property type="term" value="F:metalloendopeptidase activity"/>
    <property type="evidence" value="ECO:0007669"/>
    <property type="project" value="TreeGrafter"/>
</dbReference>
<dbReference type="InterPro" id="IPR050570">
    <property type="entry name" value="Cell_wall_metabolism_enzyme"/>
</dbReference>
<protein>
    <submittedName>
        <fullName evidence="3">Peptidase family M23</fullName>
    </submittedName>
</protein>
<accession>A0A1M5DIW9</accession>
<sequence>MMLKKLPFLFFSFLFAGYCEAQTYPQNYFRHPLDIPMKLVANFGEIRANHWHMGLDIRTQQKVNLPVYAAADGYVSRIVVEPGGFGQAIYIDHPNGYTTLYAHLNAFFPALADYVKKQQYARQSWNIDISIPGNLFPVKKGSFIARSGSTGGSEGPHVHFEIRDTKTGKCLNPLLFNFPITDAVPPSIYKLAMYDRNKSTYEQTPQVISLKKAGAKYLLPSDRLRVGSNKISFAINAVDHFSGTLNPNGIYCAEIMMDDKPVSQFVLNNIGYDETRYINAQVDLPFKSRGGPTMQQVSPLPGAMNVAYDVFNGNGIIELKDKEVHNIDIEVQDADKNTSTIHFSVQYDPTLAKPYTPTAAQELIPGQVNVVELDAFELYTTEATLYDSIHVNYEIVQNKELGAVSALHKFLSAGIPAHDLFTVRIKPDTDIAPELRDKVIIKNIAGSRTFISKATWQSGWLSAKFRQFGSFQAFIDTMPPTVNAPPINLSKASRLVFTPRDNFNTIKSFRAEVDGKWLCFSNDKGKTWIYQFDENFPPGAHELKLTIQDEAGNVMERTWNVRR</sequence>
<evidence type="ECO:0000256" key="1">
    <source>
        <dbReference type="SAM" id="SignalP"/>
    </source>
</evidence>
<dbReference type="PANTHER" id="PTHR21666">
    <property type="entry name" value="PEPTIDASE-RELATED"/>
    <property type="match status" value="1"/>
</dbReference>
<feature type="domain" description="M23ase beta-sheet core" evidence="2">
    <location>
        <begin position="52"/>
        <end position="119"/>
    </location>
</feature>
<dbReference type="CDD" id="cd12797">
    <property type="entry name" value="M23_peptidase"/>
    <property type="match status" value="1"/>
</dbReference>
<feature type="signal peptide" evidence="1">
    <location>
        <begin position="1"/>
        <end position="21"/>
    </location>
</feature>
<dbReference type="PANTHER" id="PTHR21666:SF285">
    <property type="entry name" value="M23 FAMILY METALLOPEPTIDASE"/>
    <property type="match status" value="1"/>
</dbReference>
<dbReference type="SUPFAM" id="SSF51261">
    <property type="entry name" value="Duplicated hybrid motif"/>
    <property type="match status" value="1"/>
</dbReference>
<dbReference type="Gene3D" id="2.70.70.10">
    <property type="entry name" value="Glucose Permease (Domain IIA)"/>
    <property type="match status" value="1"/>
</dbReference>
<dbReference type="Proteomes" id="UP000184048">
    <property type="component" value="Unassembled WGS sequence"/>
</dbReference>
<proteinExistence type="predicted"/>
<gene>
    <name evidence="3" type="ORF">SAMN02745131_03244</name>
</gene>
<dbReference type="InterPro" id="IPR016047">
    <property type="entry name" value="M23ase_b-sheet_dom"/>
</dbReference>
<dbReference type="InterPro" id="IPR011055">
    <property type="entry name" value="Dup_hybrid_motif"/>
</dbReference>
<keyword evidence="4" id="KW-1185">Reference proteome</keyword>
<evidence type="ECO:0000313" key="3">
    <source>
        <dbReference type="EMBL" id="SHF66866.1"/>
    </source>
</evidence>